<proteinExistence type="predicted"/>
<dbReference type="GO" id="GO:0015021">
    <property type="term" value="F:heparin-sulfate lyase activity"/>
    <property type="evidence" value="ECO:0007669"/>
    <property type="project" value="UniProtKB-EC"/>
</dbReference>
<evidence type="ECO:0000256" key="1">
    <source>
        <dbReference type="ARBA" id="ARBA00004418"/>
    </source>
</evidence>
<dbReference type="OrthoDB" id="9763014at2"/>
<dbReference type="Pfam" id="PF07940">
    <property type="entry name" value="Hepar_II_III_C"/>
    <property type="match status" value="1"/>
</dbReference>
<dbReference type="RefSeq" id="WP_051546141.1">
    <property type="nucleotide sequence ID" value="NZ_CAAAJD010000009.1"/>
</dbReference>
<dbReference type="GO" id="GO:0042597">
    <property type="term" value="C:periplasmic space"/>
    <property type="evidence" value="ECO:0007669"/>
    <property type="project" value="UniProtKB-SubCell"/>
</dbReference>
<dbReference type="SUPFAM" id="SSF48230">
    <property type="entry name" value="Chondroitin AC/alginate lyase"/>
    <property type="match status" value="1"/>
</dbReference>
<keyword evidence="8" id="KW-1185">Reference proteome</keyword>
<dbReference type="PATRIC" id="fig|45067.4.peg.495"/>
<evidence type="ECO:0000313" key="8">
    <source>
        <dbReference type="Proteomes" id="UP000054869"/>
    </source>
</evidence>
<dbReference type="EMBL" id="LNYI01000010">
    <property type="protein sequence ID" value="KTD24332.1"/>
    <property type="molecule type" value="Genomic_DNA"/>
</dbReference>
<dbReference type="STRING" id="45067.Llan_0471"/>
<name>A0A0W0VW14_9GAMM</name>
<feature type="domain" description="Heparin-sulfate lyase N-terminal" evidence="6">
    <location>
        <begin position="157"/>
        <end position="368"/>
    </location>
</feature>
<sequence>MKQEPLVNKMIGRIQQIIIESGYRGVFERIVLRIEREWNQLLFLTKSTCKSTYQNNNRCYVLEHRINPEDLILLEQANKIPSEVIAHYLDHRFDLLGSGWVNVFYGMNCRGLDQYHFKMGQNVNPDINGYWLKGRINRANLSKAQQIWQYVDEDYQPIDWQLDFKSGYRWSERTLSKKIQFGHKLGVDVKVPWELARMQHLPQMALAVWDSELDEGIKHQIQKEYQNQVLDFMATNPPGFGVNWVCPMDIAIRAVNWLLAKDLFLASQIRFPEYFETLMAKSIYEHGKYIIANLEWYPQRSNHYLANITGLAFIASYLPSDEEVDTWLAFAVQELNIEVERQFYKDGGNFEGSTAYHRLSAEMVYYATALIMGLPKERLEKLKSYDHKLFKNRWGKPRLQGAPRSFYSIPNRAKHSPFPEEYFQCMERMVEFIIDITKPNGHIPQIGDNDSGRFLKLAPKYQKMSVKQARENYANLDGYKHLHDDANYFMEDHLDCSHLIAGAFGVFGKANYYNWLGGKERALCHPDSIILRILSQKELLISQDNEECTNNALKFFEIGTEDILNESLLKVESLAADHVHKTQFTIAEGDLLTDLNGYAYPHFGLFILRSSRLYMAIRCWVSMDIMHSSHIHQDQLSVELSIDGQDLVRDPGTYLYTSLPFERYNYRSSNSHFSPFANSDDPSICLKNVFRTVRPERVSISYFGRRGFVAHTQEIKDNSQLIVYLESNSVIIYQVNHAEQHSKFIKKQLPFSPGYGIKLRHGGSSTDEQLQFRNSATS</sequence>
<accession>A0A0W0VW14</accession>
<evidence type="ECO:0000259" key="5">
    <source>
        <dbReference type="Pfam" id="PF07940"/>
    </source>
</evidence>
<dbReference type="Gene3D" id="1.50.10.100">
    <property type="entry name" value="Chondroitin AC/alginate lyase"/>
    <property type="match status" value="1"/>
</dbReference>
<evidence type="ECO:0000256" key="4">
    <source>
        <dbReference type="ARBA" id="ARBA00023239"/>
    </source>
</evidence>
<keyword evidence="3" id="KW-0574">Periplasm</keyword>
<dbReference type="InterPro" id="IPR012480">
    <property type="entry name" value="Hepar_II_III_C"/>
</dbReference>
<gene>
    <name evidence="7" type="primary">hepC</name>
    <name evidence="7" type="ORF">Llan_0471</name>
</gene>
<evidence type="ECO:0000256" key="2">
    <source>
        <dbReference type="ARBA" id="ARBA00022729"/>
    </source>
</evidence>
<dbReference type="AlphaFoldDB" id="A0A0W0VW14"/>
<dbReference type="Pfam" id="PF16889">
    <property type="entry name" value="Hepar_II_III_N"/>
    <property type="match status" value="1"/>
</dbReference>
<dbReference type="PANTHER" id="PTHR39210">
    <property type="entry name" value="HEPARIN-SULFATE LYASE"/>
    <property type="match status" value="1"/>
</dbReference>
<evidence type="ECO:0000256" key="3">
    <source>
        <dbReference type="ARBA" id="ARBA00022764"/>
    </source>
</evidence>
<dbReference type="Gene3D" id="2.70.98.70">
    <property type="match status" value="1"/>
</dbReference>
<comment type="subcellular location">
    <subcellularLocation>
        <location evidence="1">Periplasm</location>
    </subcellularLocation>
</comment>
<evidence type="ECO:0000313" key="7">
    <source>
        <dbReference type="EMBL" id="KTD24332.1"/>
    </source>
</evidence>
<dbReference type="eggNOG" id="COG5360">
    <property type="taxonomic scope" value="Bacteria"/>
</dbReference>
<feature type="domain" description="Heparinase II/III-like C-terminal" evidence="5">
    <location>
        <begin position="599"/>
        <end position="672"/>
    </location>
</feature>
<dbReference type="EC" id="4.2.2.8" evidence="7"/>
<protein>
    <submittedName>
        <fullName evidence="7">Heparin-sulfate lyase</fullName>
        <ecNumber evidence="7">4.2.2.8</ecNumber>
    </submittedName>
</protein>
<dbReference type="Proteomes" id="UP000054869">
    <property type="component" value="Unassembled WGS sequence"/>
</dbReference>
<comment type="caution">
    <text evidence="7">The sequence shown here is derived from an EMBL/GenBank/DDBJ whole genome shotgun (WGS) entry which is preliminary data.</text>
</comment>
<reference evidence="7 8" key="1">
    <citation type="submission" date="2015-11" db="EMBL/GenBank/DDBJ databases">
        <title>Genomic analysis of 38 Legionella species identifies large and diverse effector repertoires.</title>
        <authorList>
            <person name="Burstein D."/>
            <person name="Amaro F."/>
            <person name="Zusman T."/>
            <person name="Lifshitz Z."/>
            <person name="Cohen O."/>
            <person name="Gilbert J.A."/>
            <person name="Pupko T."/>
            <person name="Shuman H.A."/>
            <person name="Segal G."/>
        </authorList>
    </citation>
    <scope>NUCLEOTIDE SEQUENCE [LARGE SCALE GENOMIC DNA]</scope>
    <source>
        <strain evidence="7 8">ATCC 49751</strain>
    </source>
</reference>
<keyword evidence="4 7" id="KW-0456">Lyase</keyword>
<keyword evidence="2" id="KW-0732">Signal</keyword>
<dbReference type="InterPro" id="IPR008929">
    <property type="entry name" value="Chondroitin_lyas"/>
</dbReference>
<organism evidence="7 8">
    <name type="scientific">Legionella lansingensis</name>
    <dbReference type="NCBI Taxonomy" id="45067"/>
    <lineage>
        <taxon>Bacteria</taxon>
        <taxon>Pseudomonadati</taxon>
        <taxon>Pseudomonadota</taxon>
        <taxon>Gammaproteobacteria</taxon>
        <taxon>Legionellales</taxon>
        <taxon>Legionellaceae</taxon>
        <taxon>Legionella</taxon>
    </lineage>
</organism>
<dbReference type="InterPro" id="IPR031680">
    <property type="entry name" value="Hepar_II_III_N"/>
</dbReference>
<evidence type="ECO:0000259" key="6">
    <source>
        <dbReference type="Pfam" id="PF16889"/>
    </source>
</evidence>
<dbReference type="PANTHER" id="PTHR39210:SF1">
    <property type="entry name" value="HEPARIN-SULFATE LYASE"/>
    <property type="match status" value="1"/>
</dbReference>